<comment type="caution">
    <text evidence="2">The sequence shown here is derived from an EMBL/GenBank/DDBJ whole genome shotgun (WGS) entry which is preliminary data.</text>
</comment>
<gene>
    <name evidence="2" type="ORF">MG293_011096</name>
</gene>
<evidence type="ECO:0000313" key="2">
    <source>
        <dbReference type="EMBL" id="KAI4538829.1"/>
    </source>
</evidence>
<keyword evidence="3" id="KW-1185">Reference proteome</keyword>
<protein>
    <submittedName>
        <fullName evidence="2">Uncharacterized protein</fullName>
    </submittedName>
</protein>
<dbReference type="Proteomes" id="UP001214576">
    <property type="component" value="Unassembled WGS sequence"/>
</dbReference>
<accession>A0AAD4U6G7</accession>
<dbReference type="AlphaFoldDB" id="A0AAD4U6G7"/>
<reference evidence="2" key="1">
    <citation type="submission" date="2022-03" db="EMBL/GenBank/DDBJ databases">
        <title>Genomic analyses of argali, domestic sheep and their hybrids provide insights into chromosomal evolution, heterosis and genetic basis of agronomic traits.</title>
        <authorList>
            <person name="Li M."/>
        </authorList>
    </citation>
    <scope>NUCLEOTIDE SEQUENCE</scope>
    <source>
        <strain evidence="2">CAU-MHL-2022a</strain>
        <tissue evidence="2">Skin</tissue>
    </source>
</reference>
<evidence type="ECO:0000256" key="1">
    <source>
        <dbReference type="SAM" id="MobiDB-lite"/>
    </source>
</evidence>
<evidence type="ECO:0000313" key="3">
    <source>
        <dbReference type="Proteomes" id="UP001214576"/>
    </source>
</evidence>
<proteinExistence type="predicted"/>
<dbReference type="EMBL" id="JAKZEL010000012">
    <property type="protein sequence ID" value="KAI4538829.1"/>
    <property type="molecule type" value="Genomic_DNA"/>
</dbReference>
<name>A0AAD4U6G7_OVIAM</name>
<organism evidence="2 3">
    <name type="scientific">Ovis ammon polii</name>
    <dbReference type="NCBI Taxonomy" id="230172"/>
    <lineage>
        <taxon>Eukaryota</taxon>
        <taxon>Metazoa</taxon>
        <taxon>Chordata</taxon>
        <taxon>Craniata</taxon>
        <taxon>Vertebrata</taxon>
        <taxon>Euteleostomi</taxon>
        <taxon>Mammalia</taxon>
        <taxon>Eutheria</taxon>
        <taxon>Laurasiatheria</taxon>
        <taxon>Artiodactyla</taxon>
        <taxon>Ruminantia</taxon>
        <taxon>Pecora</taxon>
        <taxon>Bovidae</taxon>
        <taxon>Caprinae</taxon>
        <taxon>Ovis</taxon>
    </lineage>
</organism>
<feature type="region of interest" description="Disordered" evidence="1">
    <location>
        <begin position="234"/>
        <end position="257"/>
    </location>
</feature>
<sequence>MTRHSTKPFQCQDNLEFRKIGENSVPTADYQTKTPSITAVPSLTTRKSTQKACGRTAVLFPGDIEALDPQDLAGGQITAQPNVVCGGPEAASTWPGIERQTAKLQSFCRNEHLSFRALSEIVRRKIKSSSGQSFVPLLFRSLPKPPFKEDLHMQNEQWLRAVTAPHGIFHIHDSGNAGDKSRCIPQHRLTRGAHTADPVRLDVEPRFWVLDFHHDISRMLHKDHPTLAKTVCHPHMITDQRSRKGPQPSEPTLTDDP</sequence>